<accession>A0ABW3NIE3</accession>
<name>A0ABW3NIE3_9BACI</name>
<protein>
    <submittedName>
        <fullName evidence="1">Uncharacterized protein</fullName>
    </submittedName>
</protein>
<dbReference type="Proteomes" id="UP001597041">
    <property type="component" value="Unassembled WGS sequence"/>
</dbReference>
<organism evidence="1 2">
    <name type="scientific">Oceanobacillus locisalsi</name>
    <dbReference type="NCBI Taxonomy" id="546107"/>
    <lineage>
        <taxon>Bacteria</taxon>
        <taxon>Bacillati</taxon>
        <taxon>Bacillota</taxon>
        <taxon>Bacilli</taxon>
        <taxon>Bacillales</taxon>
        <taxon>Bacillaceae</taxon>
        <taxon>Oceanobacillus</taxon>
    </lineage>
</organism>
<proteinExistence type="predicted"/>
<dbReference type="RefSeq" id="WP_379592281.1">
    <property type="nucleotide sequence ID" value="NZ_JBHTKK010000013.1"/>
</dbReference>
<evidence type="ECO:0000313" key="1">
    <source>
        <dbReference type="EMBL" id="MFD1066704.1"/>
    </source>
</evidence>
<sequence>MDTQLLFSDGNLSGYSVIPDGPTYKLLLNKDNVTLLDLNITIASIADISTGVNENNVYEWLWGKGNDILENNNDIEYPIKIVVDSNCVNNGELTVPWKNLIVEKQQ</sequence>
<evidence type="ECO:0000313" key="2">
    <source>
        <dbReference type="Proteomes" id="UP001597041"/>
    </source>
</evidence>
<gene>
    <name evidence="1" type="ORF">ACFQ19_11770</name>
</gene>
<comment type="caution">
    <text evidence="1">The sequence shown here is derived from an EMBL/GenBank/DDBJ whole genome shotgun (WGS) entry which is preliminary data.</text>
</comment>
<dbReference type="EMBL" id="JBHTKK010000013">
    <property type="protein sequence ID" value="MFD1066704.1"/>
    <property type="molecule type" value="Genomic_DNA"/>
</dbReference>
<reference evidence="2" key="1">
    <citation type="journal article" date="2019" name="Int. J. Syst. Evol. Microbiol.">
        <title>The Global Catalogue of Microorganisms (GCM) 10K type strain sequencing project: providing services to taxonomists for standard genome sequencing and annotation.</title>
        <authorList>
            <consortium name="The Broad Institute Genomics Platform"/>
            <consortium name="The Broad Institute Genome Sequencing Center for Infectious Disease"/>
            <person name="Wu L."/>
            <person name="Ma J."/>
        </authorList>
    </citation>
    <scope>NUCLEOTIDE SEQUENCE [LARGE SCALE GENOMIC DNA]</scope>
    <source>
        <strain evidence="2">CCUG 56608</strain>
    </source>
</reference>
<keyword evidence="2" id="KW-1185">Reference proteome</keyword>